<dbReference type="SUPFAM" id="SSF56281">
    <property type="entry name" value="Metallo-hydrolase/oxidoreductase"/>
    <property type="match status" value="1"/>
</dbReference>
<dbReference type="Pfam" id="PF00753">
    <property type="entry name" value="Lactamase_B"/>
    <property type="match status" value="1"/>
</dbReference>
<dbReference type="KEGG" id="emt:CPZ25_019225"/>
<feature type="transmembrane region" description="Helical" evidence="6">
    <location>
        <begin position="458"/>
        <end position="480"/>
    </location>
</feature>
<feature type="transmembrane region" description="Helical" evidence="6">
    <location>
        <begin position="368"/>
        <end position="386"/>
    </location>
</feature>
<dbReference type="GO" id="GO:0030420">
    <property type="term" value="P:establishment of competence for transformation"/>
    <property type="evidence" value="ECO:0007669"/>
    <property type="project" value="InterPro"/>
</dbReference>
<dbReference type="NCBIfam" id="TIGR00360">
    <property type="entry name" value="ComEC_N-term"/>
    <property type="match status" value="1"/>
</dbReference>
<evidence type="ECO:0000256" key="5">
    <source>
        <dbReference type="ARBA" id="ARBA00023136"/>
    </source>
</evidence>
<dbReference type="InterPro" id="IPR001279">
    <property type="entry name" value="Metallo-B-lactamas"/>
</dbReference>
<evidence type="ECO:0000256" key="4">
    <source>
        <dbReference type="ARBA" id="ARBA00022989"/>
    </source>
</evidence>
<dbReference type="InterPro" id="IPR004797">
    <property type="entry name" value="Competence_ComEC/Rec2"/>
</dbReference>
<dbReference type="PANTHER" id="PTHR30619">
    <property type="entry name" value="DNA INTERNALIZATION/COMPETENCE PROTEIN COMEC/REC2"/>
    <property type="match status" value="1"/>
</dbReference>
<feature type="transmembrane region" description="Helical" evidence="6">
    <location>
        <begin position="392"/>
        <end position="415"/>
    </location>
</feature>
<evidence type="ECO:0000259" key="7">
    <source>
        <dbReference type="SMART" id="SM00849"/>
    </source>
</evidence>
<evidence type="ECO:0000256" key="3">
    <source>
        <dbReference type="ARBA" id="ARBA00022692"/>
    </source>
</evidence>
<feature type="domain" description="Metallo-beta-lactamase" evidence="7">
    <location>
        <begin position="519"/>
        <end position="722"/>
    </location>
</feature>
<dbReference type="NCBIfam" id="TIGR00361">
    <property type="entry name" value="ComEC_Rec2"/>
    <property type="match status" value="1"/>
</dbReference>
<evidence type="ECO:0000256" key="2">
    <source>
        <dbReference type="ARBA" id="ARBA00022475"/>
    </source>
</evidence>
<evidence type="ECO:0000313" key="8">
    <source>
        <dbReference type="EMBL" id="QCT73357.1"/>
    </source>
</evidence>
<dbReference type="InterPro" id="IPR036866">
    <property type="entry name" value="RibonucZ/Hydroxyglut_hydro"/>
</dbReference>
<dbReference type="SMART" id="SM00849">
    <property type="entry name" value="Lactamase_B"/>
    <property type="match status" value="1"/>
</dbReference>
<dbReference type="AlphaFoldDB" id="A0A4P9CCJ7"/>
<feature type="transmembrane region" description="Helical" evidence="6">
    <location>
        <begin position="318"/>
        <end position="347"/>
    </location>
</feature>
<dbReference type="CDD" id="cd07731">
    <property type="entry name" value="ComA-like_MBL-fold"/>
    <property type="match status" value="1"/>
</dbReference>
<dbReference type="Gene3D" id="3.60.15.10">
    <property type="entry name" value="Ribonuclease Z/Hydroxyacylglutathione hydrolase-like"/>
    <property type="match status" value="1"/>
</dbReference>
<feature type="transmembrane region" description="Helical" evidence="6">
    <location>
        <begin position="273"/>
        <end position="298"/>
    </location>
</feature>
<dbReference type="InterPro" id="IPR004477">
    <property type="entry name" value="ComEC_N"/>
</dbReference>
<feature type="transmembrane region" description="Helical" evidence="6">
    <location>
        <begin position="6"/>
        <end position="36"/>
    </location>
</feature>
<dbReference type="InterPro" id="IPR035681">
    <property type="entry name" value="ComA-like_MBL"/>
</dbReference>
<comment type="subcellular location">
    <subcellularLocation>
        <location evidence="1">Cell membrane</location>
        <topology evidence="1">Multi-pass membrane protein</topology>
    </subcellularLocation>
</comment>
<dbReference type="InterPro" id="IPR052159">
    <property type="entry name" value="Competence_DNA_uptake"/>
</dbReference>
<sequence>MKRPLIYAFAALCCAILLAGFGAPFFLYVLLPVALLPLPLIFKKVRPVSVVLVLAVYILGCAAAIPVFGNENPFEDFWDHLVALSGMVDSVPSHEGEKTRFVLKLQEINHMPVSGKVMVTVAENSVNYTPGAALSFDGEISEPAGRRNPGGFDYALYLKAKGIGGQVYLKNREAVTVKPGSSSPIYAVYRMRQHLSEVCDQFFTPPQSGLIKGILLGDSTMDDEVKASFREAGVSHVLAISGLHVGYVYVLVLWILALLGVRRRYHLPVLAACLLFYITLTGFSPSVIRAALMCLALVGGRGMAETYDALNGLCLAGIVILLFQPVQLFMAGFQLSFSAVLAIILFYKPLLYEYERHIKAPGAMASNLLLTFCATLGTMPASLYHFHTLNLVALVSNLLIIPLVGVLLVFALITVPLTAFIPAAGGLFCLPTAFIADCVLFLTNFFSKFSWLVLHRGAMTLAELLILVLAALLLAGYFNLNKKSARYFVGISFPLLLLVIFGTSLVRQPLKVTFLDVGQGDSALVETPSGGVYLIDGGGYENYGNAPRKERVPISESVLLPALYAKSIQRIDGVFISHNHADHAQGIEELLTEIPVGRIYVSSKYNNEALLSQNKIPVEVLAKGSTLESGDGLSFEVLWPESKREALADEEQNDVSMLLRLCYGSRSFLFTGDAGFQAEEAIVRGLHETDVLKVGHHGSRFSTSPEFLKKLNPSLAVISVGRYNSFGHPTNEVLENIEVSGAVCKRTDKNGAVEVWTDGKNLSVRSYIDKD</sequence>
<proteinExistence type="predicted"/>
<feature type="transmembrane region" description="Helical" evidence="6">
    <location>
        <begin position="237"/>
        <end position="261"/>
    </location>
</feature>
<accession>A0A4P9CCJ7</accession>
<feature type="transmembrane region" description="Helical" evidence="6">
    <location>
        <begin position="427"/>
        <end position="446"/>
    </location>
</feature>
<evidence type="ECO:0000256" key="1">
    <source>
        <dbReference type="ARBA" id="ARBA00004651"/>
    </source>
</evidence>
<feature type="transmembrane region" description="Helical" evidence="6">
    <location>
        <begin position="48"/>
        <end position="68"/>
    </location>
</feature>
<dbReference type="InterPro" id="IPR025405">
    <property type="entry name" value="DUF4131"/>
</dbReference>
<evidence type="ECO:0000256" key="6">
    <source>
        <dbReference type="SAM" id="Phobius"/>
    </source>
</evidence>
<feature type="transmembrane region" description="Helical" evidence="6">
    <location>
        <begin position="487"/>
        <end position="506"/>
    </location>
</feature>
<keyword evidence="5 6" id="KW-0472">Membrane</keyword>
<reference evidence="8 9" key="1">
    <citation type="submission" date="2018-05" db="EMBL/GenBank/DDBJ databases">
        <title>Genome comparison of Eubacterium sp.</title>
        <authorList>
            <person name="Feng Y."/>
            <person name="Sanchez-Andrea I."/>
            <person name="Stams A.J.M."/>
            <person name="De Vos W.M."/>
        </authorList>
    </citation>
    <scope>NUCLEOTIDE SEQUENCE [LARGE SCALE GENOMIC DNA]</scope>
    <source>
        <strain evidence="8 9">YI</strain>
    </source>
</reference>
<dbReference type="EMBL" id="CP029487">
    <property type="protein sequence ID" value="QCT73357.1"/>
    <property type="molecule type" value="Genomic_DNA"/>
</dbReference>
<keyword evidence="3 6" id="KW-0812">Transmembrane</keyword>
<keyword evidence="4 6" id="KW-1133">Transmembrane helix</keyword>
<dbReference type="Pfam" id="PF03772">
    <property type="entry name" value="Competence"/>
    <property type="match status" value="1"/>
</dbReference>
<dbReference type="Pfam" id="PF13567">
    <property type="entry name" value="DUF4131"/>
    <property type="match status" value="1"/>
</dbReference>
<name>A0A4P9CCJ7_EUBML</name>
<evidence type="ECO:0000313" key="9">
    <source>
        <dbReference type="Proteomes" id="UP000218387"/>
    </source>
</evidence>
<dbReference type="Proteomes" id="UP000218387">
    <property type="component" value="Chromosome"/>
</dbReference>
<dbReference type="RefSeq" id="WP_096920780.1">
    <property type="nucleotide sequence ID" value="NZ_CP029487.1"/>
</dbReference>
<dbReference type="GO" id="GO:0005886">
    <property type="term" value="C:plasma membrane"/>
    <property type="evidence" value="ECO:0007669"/>
    <property type="project" value="UniProtKB-SubCell"/>
</dbReference>
<keyword evidence="9" id="KW-1185">Reference proteome</keyword>
<protein>
    <submittedName>
        <fullName evidence="8">DNA internalization-related competence protein ComEC/Rec2</fullName>
    </submittedName>
</protein>
<keyword evidence="2" id="KW-1003">Cell membrane</keyword>
<organism evidence="8 9">
    <name type="scientific">Eubacterium maltosivorans</name>
    <dbReference type="NCBI Taxonomy" id="2041044"/>
    <lineage>
        <taxon>Bacteria</taxon>
        <taxon>Bacillati</taxon>
        <taxon>Bacillota</taxon>
        <taxon>Clostridia</taxon>
        <taxon>Eubacteriales</taxon>
        <taxon>Eubacteriaceae</taxon>
        <taxon>Eubacterium</taxon>
    </lineage>
</organism>
<dbReference type="PANTHER" id="PTHR30619:SF1">
    <property type="entry name" value="RECOMBINATION PROTEIN 2"/>
    <property type="match status" value="1"/>
</dbReference>
<gene>
    <name evidence="8" type="ORF">CPZ25_019225</name>
</gene>